<dbReference type="PATRIC" id="fig|1122985.7.peg.1770"/>
<proteinExistence type="predicted"/>
<dbReference type="Proteomes" id="UP000027442">
    <property type="component" value="Unassembled WGS sequence"/>
</dbReference>
<comment type="caution">
    <text evidence="1">The sequence shown here is derived from an EMBL/GenBank/DDBJ whole genome shotgun (WGS) entry which is preliminary data.</text>
</comment>
<dbReference type="EMBL" id="JNGW01000070">
    <property type="protein sequence ID" value="KDR52272.1"/>
    <property type="molecule type" value="Genomic_DNA"/>
</dbReference>
<organism evidence="1 2">
    <name type="scientific">Hoylesella loescheii DSM 19665 = JCM 12249 = ATCC 15930</name>
    <dbReference type="NCBI Taxonomy" id="1122985"/>
    <lineage>
        <taxon>Bacteria</taxon>
        <taxon>Pseudomonadati</taxon>
        <taxon>Bacteroidota</taxon>
        <taxon>Bacteroidia</taxon>
        <taxon>Bacteroidales</taxon>
        <taxon>Prevotellaceae</taxon>
        <taxon>Hoylesella</taxon>
    </lineage>
</organism>
<dbReference type="Gene3D" id="2.160.20.10">
    <property type="entry name" value="Single-stranded right-handed beta-helix, Pectin lyase-like"/>
    <property type="match status" value="1"/>
</dbReference>
<name>A0A069QHW1_HOYLO</name>
<reference evidence="1 2" key="1">
    <citation type="submission" date="2013-08" db="EMBL/GenBank/DDBJ databases">
        <authorList>
            <person name="Weinstock G."/>
            <person name="Sodergren E."/>
            <person name="Wylie T."/>
            <person name="Fulton L."/>
            <person name="Fulton R."/>
            <person name="Fronick C."/>
            <person name="O'Laughlin M."/>
            <person name="Godfrey J."/>
            <person name="Miner T."/>
            <person name="Herter B."/>
            <person name="Appelbaum E."/>
            <person name="Cordes M."/>
            <person name="Lek S."/>
            <person name="Wollam A."/>
            <person name="Pepin K.H."/>
            <person name="Palsikar V.B."/>
            <person name="Mitreva M."/>
            <person name="Wilson R.K."/>
        </authorList>
    </citation>
    <scope>NUCLEOTIDE SEQUENCE [LARGE SCALE GENOMIC DNA]</scope>
    <source>
        <strain evidence="1 2">ATCC 15930</strain>
    </source>
</reference>
<dbReference type="InterPro" id="IPR012334">
    <property type="entry name" value="Pectin_lyas_fold"/>
</dbReference>
<sequence>MKTKSILSYKTAKVRYRKNNKTFVKLFLGIIAASLFSGCEPKDVFEEENTIIPPTGQKVVRVEPDDGVTKVNSLTKAIKENGDGIYELERGGIYYLEGKNVISSNVTIRATYGSESLPTIQPISDEQGALNSDMLRFEGNATFENIYFNGKDAASNSIMQRLFRLDKKNLRLRFEGCFVENCRNFCIRTDNSGSKVYIDNSTFRNLALTSDPANGRLFDSRGNAPDTISITNSTVYNLTGQIIRFDQAVAKYVEVKNNTFYNVGYHFRIDYAMTAYIENNIFANVGWKAGYDASSPSAFWDLKELEKSDSYDPKDIRIYIRNNNIYTDQEIKTLYVKYPGNIERVPLNSVAQAMIADGRLVYENNISEVLKFDGAPTLPMAYIEKFFEVLNKGMSPWADLPFYVDENGKDGFTNDETFTFRYPVSSTSATASTTNGPLGAPMWNQ</sequence>
<gene>
    <name evidence="1" type="ORF">HMPREF1991_01702</name>
</gene>
<dbReference type="RefSeq" id="WP_018967250.1">
    <property type="nucleotide sequence ID" value="NZ_KB899214.1"/>
</dbReference>
<evidence type="ECO:0000313" key="1">
    <source>
        <dbReference type="EMBL" id="KDR52272.1"/>
    </source>
</evidence>
<accession>A0A069QHW1</accession>
<evidence type="ECO:0000313" key="2">
    <source>
        <dbReference type="Proteomes" id="UP000027442"/>
    </source>
</evidence>
<dbReference type="InterPro" id="IPR011050">
    <property type="entry name" value="Pectin_lyase_fold/virulence"/>
</dbReference>
<evidence type="ECO:0008006" key="3">
    <source>
        <dbReference type="Google" id="ProtNLM"/>
    </source>
</evidence>
<dbReference type="SUPFAM" id="SSF51126">
    <property type="entry name" value="Pectin lyase-like"/>
    <property type="match status" value="1"/>
</dbReference>
<dbReference type="HOGENOM" id="CLU_615171_0_0_10"/>
<protein>
    <recommendedName>
        <fullName evidence="3">DUF4957 domain-containing protein</fullName>
    </recommendedName>
</protein>
<keyword evidence="2" id="KW-1185">Reference proteome</keyword>
<dbReference type="AlphaFoldDB" id="A0A069QHW1"/>
<dbReference type="eggNOG" id="ENOG50335CQ">
    <property type="taxonomic scope" value="Bacteria"/>
</dbReference>